<keyword evidence="2" id="KW-1185">Reference proteome</keyword>
<dbReference type="PANTHER" id="PTHR47331:SF1">
    <property type="entry name" value="GAG-LIKE PROTEIN"/>
    <property type="match status" value="1"/>
</dbReference>
<dbReference type="PANTHER" id="PTHR47331">
    <property type="entry name" value="PHD-TYPE DOMAIN-CONTAINING PROTEIN"/>
    <property type="match status" value="1"/>
</dbReference>
<name>A0A8J2K4B4_9HEXA</name>
<proteinExistence type="predicted"/>
<sequence>MARLQKSLRGAALATVQGRMISPENLEQVLMTLEMRFGRPDIVVRTLIEKTRKTPITKDDKLEMLITFPNLVQNLVSTMRVLKGSSYMLNPELPEEFAAKMPSKIEDDSDVKSNTFHRKDGKKRNSDIELKATDDNKKTETLPKPKICSICDKPNHTPEKCAMLIKLTSDERWKTITNKRLCFHCLQRGCQLSKHST</sequence>
<evidence type="ECO:0000313" key="2">
    <source>
        <dbReference type="Proteomes" id="UP000708208"/>
    </source>
</evidence>
<evidence type="ECO:0000313" key="1">
    <source>
        <dbReference type="EMBL" id="CAG7731099.1"/>
    </source>
</evidence>
<gene>
    <name evidence="1" type="ORF">AFUS01_LOCUS19706</name>
</gene>
<organism evidence="1 2">
    <name type="scientific">Allacma fusca</name>
    <dbReference type="NCBI Taxonomy" id="39272"/>
    <lineage>
        <taxon>Eukaryota</taxon>
        <taxon>Metazoa</taxon>
        <taxon>Ecdysozoa</taxon>
        <taxon>Arthropoda</taxon>
        <taxon>Hexapoda</taxon>
        <taxon>Collembola</taxon>
        <taxon>Symphypleona</taxon>
        <taxon>Sminthuridae</taxon>
        <taxon>Allacma</taxon>
    </lineage>
</organism>
<dbReference type="Proteomes" id="UP000708208">
    <property type="component" value="Unassembled WGS sequence"/>
</dbReference>
<dbReference type="OrthoDB" id="6434680at2759"/>
<dbReference type="AlphaFoldDB" id="A0A8J2K4B4"/>
<protein>
    <submittedName>
        <fullName evidence="1">Uncharacterized protein</fullName>
    </submittedName>
</protein>
<accession>A0A8J2K4B4</accession>
<reference evidence="1" key="1">
    <citation type="submission" date="2021-06" db="EMBL/GenBank/DDBJ databases">
        <authorList>
            <person name="Hodson N. C."/>
            <person name="Mongue J. A."/>
            <person name="Jaron S. K."/>
        </authorList>
    </citation>
    <scope>NUCLEOTIDE SEQUENCE</scope>
</reference>
<dbReference type="EMBL" id="CAJVCH010205880">
    <property type="protein sequence ID" value="CAG7731099.1"/>
    <property type="molecule type" value="Genomic_DNA"/>
</dbReference>
<comment type="caution">
    <text evidence="1">The sequence shown here is derived from an EMBL/GenBank/DDBJ whole genome shotgun (WGS) entry which is preliminary data.</text>
</comment>